<feature type="region of interest" description="Disordered" evidence="10">
    <location>
        <begin position="1064"/>
        <end position="1128"/>
    </location>
</feature>
<keyword evidence="6 8" id="KW-0505">Motor protein</keyword>
<feature type="region of interest" description="Disordered" evidence="10">
    <location>
        <begin position="599"/>
        <end position="634"/>
    </location>
</feature>
<gene>
    <name evidence="13" type="primary">LOC106157990</name>
</gene>
<evidence type="ECO:0000256" key="3">
    <source>
        <dbReference type="ARBA" id="ARBA00022741"/>
    </source>
</evidence>
<feature type="compositionally biased region" description="Basic and acidic residues" evidence="10">
    <location>
        <begin position="1345"/>
        <end position="1358"/>
    </location>
</feature>
<name>A0A1S3HTA2_LINAN</name>
<dbReference type="GO" id="GO:0007018">
    <property type="term" value="P:microtubule-based movement"/>
    <property type="evidence" value="ECO:0007669"/>
    <property type="project" value="InterPro"/>
</dbReference>
<evidence type="ECO:0000256" key="6">
    <source>
        <dbReference type="ARBA" id="ARBA00023175"/>
    </source>
</evidence>
<evidence type="ECO:0000313" key="12">
    <source>
        <dbReference type="Proteomes" id="UP000085678"/>
    </source>
</evidence>
<feature type="compositionally biased region" description="Basic and acidic residues" evidence="10">
    <location>
        <begin position="613"/>
        <end position="634"/>
    </location>
</feature>
<keyword evidence="3 8" id="KW-0547">Nucleotide-binding</keyword>
<feature type="compositionally biased region" description="Basic and acidic residues" evidence="10">
    <location>
        <begin position="995"/>
        <end position="1012"/>
    </location>
</feature>
<dbReference type="PROSITE" id="PS50067">
    <property type="entry name" value="KINESIN_MOTOR_2"/>
    <property type="match status" value="1"/>
</dbReference>
<feature type="domain" description="Kinesin motor" evidence="11">
    <location>
        <begin position="3"/>
        <end position="397"/>
    </location>
</feature>
<feature type="compositionally biased region" description="Polar residues" evidence="10">
    <location>
        <begin position="522"/>
        <end position="533"/>
    </location>
</feature>
<feature type="region of interest" description="Disordered" evidence="10">
    <location>
        <begin position="913"/>
        <end position="937"/>
    </location>
</feature>
<dbReference type="SUPFAM" id="SSF52540">
    <property type="entry name" value="P-loop containing nucleoside triphosphate hydrolases"/>
    <property type="match status" value="1"/>
</dbReference>
<feature type="compositionally biased region" description="Basic and acidic residues" evidence="10">
    <location>
        <begin position="920"/>
        <end position="930"/>
    </location>
</feature>
<dbReference type="Pfam" id="PF00225">
    <property type="entry name" value="Kinesin"/>
    <property type="match status" value="1"/>
</dbReference>
<dbReference type="InterPro" id="IPR036961">
    <property type="entry name" value="Kinesin_motor_dom_sf"/>
</dbReference>
<dbReference type="STRING" id="7574.A0A1S3HTA2"/>
<dbReference type="InterPro" id="IPR027417">
    <property type="entry name" value="P-loop_NTPase"/>
</dbReference>
<evidence type="ECO:0000259" key="11">
    <source>
        <dbReference type="PROSITE" id="PS50067"/>
    </source>
</evidence>
<comment type="subcellular location">
    <subcellularLocation>
        <location evidence="1">Cytoplasm</location>
        <location evidence="1">Cytoskeleton</location>
    </subcellularLocation>
</comment>
<feature type="compositionally biased region" description="Polar residues" evidence="10">
    <location>
        <begin position="1228"/>
        <end position="1240"/>
    </location>
</feature>
<feature type="binding site" evidence="8">
    <location>
        <begin position="94"/>
        <end position="101"/>
    </location>
    <ligand>
        <name>ATP</name>
        <dbReference type="ChEBI" id="CHEBI:30616"/>
    </ligand>
</feature>
<feature type="region of interest" description="Disordered" evidence="10">
    <location>
        <begin position="842"/>
        <end position="900"/>
    </location>
</feature>
<feature type="compositionally biased region" description="Basic and acidic residues" evidence="10">
    <location>
        <begin position="1317"/>
        <end position="1335"/>
    </location>
</feature>
<keyword evidence="12" id="KW-1185">Reference proteome</keyword>
<feature type="compositionally biased region" description="Basic and acidic residues" evidence="10">
    <location>
        <begin position="958"/>
        <end position="969"/>
    </location>
</feature>
<feature type="compositionally biased region" description="Polar residues" evidence="10">
    <location>
        <begin position="1307"/>
        <end position="1316"/>
    </location>
</feature>
<evidence type="ECO:0000313" key="13">
    <source>
        <dbReference type="RefSeq" id="XP_013389270.1"/>
    </source>
</evidence>
<keyword evidence="2" id="KW-0493">Microtubule</keyword>
<feature type="compositionally biased region" description="Basic and acidic residues" evidence="10">
    <location>
        <begin position="1264"/>
        <end position="1276"/>
    </location>
</feature>
<feature type="region of interest" description="Disordered" evidence="10">
    <location>
        <begin position="291"/>
        <end position="319"/>
    </location>
</feature>
<feature type="compositionally biased region" description="Polar residues" evidence="10">
    <location>
        <begin position="299"/>
        <end position="313"/>
    </location>
</feature>
<dbReference type="GO" id="GO:0005524">
    <property type="term" value="F:ATP binding"/>
    <property type="evidence" value="ECO:0007669"/>
    <property type="project" value="UniProtKB-UniRule"/>
</dbReference>
<feature type="region of interest" description="Disordered" evidence="10">
    <location>
        <begin position="1155"/>
        <end position="1174"/>
    </location>
</feature>
<dbReference type="SMART" id="SM00129">
    <property type="entry name" value="KISc"/>
    <property type="match status" value="1"/>
</dbReference>
<dbReference type="InterPro" id="IPR027640">
    <property type="entry name" value="Kinesin-like_fam"/>
</dbReference>
<feature type="compositionally biased region" description="Basic and acidic residues" evidence="10">
    <location>
        <begin position="1241"/>
        <end position="1250"/>
    </location>
</feature>
<dbReference type="PANTHER" id="PTHR47968:SF36">
    <property type="entry name" value="KINESIN HEAVY CHAIN ISOFORM X1"/>
    <property type="match status" value="1"/>
</dbReference>
<accession>A0A1S3HTA2</accession>
<feature type="coiled-coil region" evidence="9">
    <location>
        <begin position="406"/>
        <end position="433"/>
    </location>
</feature>
<keyword evidence="7" id="KW-0206">Cytoskeleton</keyword>
<dbReference type="GO" id="GO:0008017">
    <property type="term" value="F:microtubule binding"/>
    <property type="evidence" value="ECO:0007669"/>
    <property type="project" value="InterPro"/>
</dbReference>
<feature type="region of interest" description="Disordered" evidence="10">
    <location>
        <begin position="746"/>
        <end position="767"/>
    </location>
</feature>
<dbReference type="InParanoid" id="A0A1S3HTA2"/>
<feature type="compositionally biased region" description="Polar residues" evidence="10">
    <location>
        <begin position="855"/>
        <end position="877"/>
    </location>
</feature>
<evidence type="ECO:0000256" key="9">
    <source>
        <dbReference type="SAM" id="Coils"/>
    </source>
</evidence>
<dbReference type="PROSITE" id="PS50096">
    <property type="entry name" value="IQ"/>
    <property type="match status" value="1"/>
</dbReference>
<dbReference type="Proteomes" id="UP000085678">
    <property type="component" value="Unplaced"/>
</dbReference>
<evidence type="ECO:0000256" key="5">
    <source>
        <dbReference type="ARBA" id="ARBA00023054"/>
    </source>
</evidence>
<comment type="similarity">
    <text evidence="8">Belongs to the TRAFAC class myosin-kinesin ATPase superfamily. Kinesin family.</text>
</comment>
<protein>
    <submittedName>
        <fullName evidence="13">Kinesin-related protein 3 isoform X1</fullName>
    </submittedName>
</protein>
<dbReference type="InterPro" id="IPR019821">
    <property type="entry name" value="Kinesin_motor_CS"/>
</dbReference>
<feature type="region of interest" description="Disordered" evidence="10">
    <location>
        <begin position="956"/>
        <end position="1012"/>
    </location>
</feature>
<keyword evidence="7" id="KW-0963">Cytoplasm</keyword>
<reference evidence="13" key="2">
    <citation type="submission" date="2025-08" db="UniProtKB">
        <authorList>
            <consortium name="RefSeq"/>
        </authorList>
    </citation>
    <scope>IDENTIFICATION</scope>
</reference>
<evidence type="ECO:0000256" key="1">
    <source>
        <dbReference type="ARBA" id="ARBA00004245"/>
    </source>
</evidence>
<feature type="region of interest" description="Disordered" evidence="10">
    <location>
        <begin position="522"/>
        <end position="553"/>
    </location>
</feature>
<keyword evidence="4 8" id="KW-0067">ATP-binding</keyword>
<dbReference type="GO" id="GO:0005874">
    <property type="term" value="C:microtubule"/>
    <property type="evidence" value="ECO:0007669"/>
    <property type="project" value="UniProtKB-KW"/>
</dbReference>
<reference evidence="13" key="1">
    <citation type="journal article" date="2015" name="Nat. Commun.">
        <title>The Lingula genome provides insights into brachiopod evolution and the origin of phosphate biomineralization.</title>
        <authorList>
            <person name="Luo Y.J."/>
            <person name="Takeuchi T."/>
            <person name="Koyanagi R."/>
            <person name="Yamada L."/>
            <person name="Kanda M."/>
            <person name="Khalturina M."/>
            <person name="Fujie M."/>
            <person name="Yamasaki S.I."/>
            <person name="Endo K."/>
            <person name="Satoh N."/>
        </authorList>
    </citation>
    <scope>NUCLEOTIDE SEQUENCE</scope>
</reference>
<evidence type="ECO:0000256" key="10">
    <source>
        <dbReference type="SAM" id="MobiDB-lite"/>
    </source>
</evidence>
<evidence type="ECO:0000256" key="2">
    <source>
        <dbReference type="ARBA" id="ARBA00022701"/>
    </source>
</evidence>
<organism evidence="12 13">
    <name type="scientific">Lingula anatina</name>
    <name type="common">Brachiopod</name>
    <name type="synonym">Lingula unguis</name>
    <dbReference type="NCBI Taxonomy" id="7574"/>
    <lineage>
        <taxon>Eukaryota</taxon>
        <taxon>Metazoa</taxon>
        <taxon>Spiralia</taxon>
        <taxon>Lophotrochozoa</taxon>
        <taxon>Brachiopoda</taxon>
        <taxon>Linguliformea</taxon>
        <taxon>Lingulata</taxon>
        <taxon>Lingulida</taxon>
        <taxon>Linguloidea</taxon>
        <taxon>Lingulidae</taxon>
        <taxon>Lingula</taxon>
    </lineage>
</organism>
<dbReference type="RefSeq" id="XP_013389270.1">
    <property type="nucleotide sequence ID" value="XM_013533816.1"/>
</dbReference>
<dbReference type="PANTHER" id="PTHR47968">
    <property type="entry name" value="CENTROMERE PROTEIN E"/>
    <property type="match status" value="1"/>
</dbReference>
<evidence type="ECO:0000256" key="8">
    <source>
        <dbReference type="PROSITE-ProRule" id="PRU00283"/>
    </source>
</evidence>
<evidence type="ECO:0000256" key="7">
    <source>
        <dbReference type="ARBA" id="ARBA00023212"/>
    </source>
</evidence>
<dbReference type="InterPro" id="IPR001752">
    <property type="entry name" value="Kinesin_motor_dom"/>
</dbReference>
<dbReference type="Gene3D" id="3.40.850.10">
    <property type="entry name" value="Kinesin motor domain"/>
    <property type="match status" value="1"/>
</dbReference>
<feature type="compositionally biased region" description="Low complexity" evidence="10">
    <location>
        <begin position="1282"/>
        <end position="1300"/>
    </location>
</feature>
<dbReference type="OrthoDB" id="3176171at2759"/>
<proteinExistence type="inferred from homology"/>
<dbReference type="KEGG" id="lak:106157990"/>
<dbReference type="PRINTS" id="PR00380">
    <property type="entry name" value="KINESINHEAVY"/>
</dbReference>
<keyword evidence="5 9" id="KW-0175">Coiled coil</keyword>
<feature type="compositionally biased region" description="Polar residues" evidence="10">
    <location>
        <begin position="1064"/>
        <end position="1081"/>
    </location>
</feature>
<dbReference type="GO" id="GO:0003777">
    <property type="term" value="F:microtubule motor activity"/>
    <property type="evidence" value="ECO:0007669"/>
    <property type="project" value="InterPro"/>
</dbReference>
<feature type="compositionally biased region" description="Low complexity" evidence="10">
    <location>
        <begin position="878"/>
        <end position="891"/>
    </location>
</feature>
<dbReference type="GeneID" id="106157990"/>
<evidence type="ECO:0000256" key="4">
    <source>
        <dbReference type="ARBA" id="ARBA00022840"/>
    </source>
</evidence>
<feature type="compositionally biased region" description="Basic and acidic residues" evidence="10">
    <location>
        <begin position="1113"/>
        <end position="1125"/>
    </location>
</feature>
<feature type="compositionally biased region" description="Low complexity" evidence="10">
    <location>
        <begin position="843"/>
        <end position="854"/>
    </location>
</feature>
<dbReference type="PROSITE" id="PS00411">
    <property type="entry name" value="KINESIN_MOTOR_1"/>
    <property type="match status" value="1"/>
</dbReference>
<sequence>MPTIKTFARIKPCKNAYDDFDVTKDRVYLRTAQNRDYNTSPTKTRANTGTVNHEFKFDTVFSSSTVQEEVFETAAKDIVDHFLTGYNATIFAYGQTGSGKTFTVEGSARRYEDRGLAPRALSMIYKALESRQDEDISVHISYMEIYQEVGYDLLNPGARTNSLVTPFPKVVVVEGPKGSCIVRNLSSHMAANEEVAQNLLLQGQANRKVGETPMNQRSSRSHAVFTVTLSTKKPDSDIVVKSKLHLVDLAGSERVAKTGVSGLQLTEAKYINLSLHYLEGVIIALQKEAQGGSQGPMRSHSSYGTPANRNHPYTSPRKSRNASWVSSIYSGYGGRPSTSDGRYSTHVPYRNSLLTMMLRDSLGGNCLTVMIATLSMEEENLGETISTCRFAQRVACIANNAKKNEEIDDKSMIQRLRKRIAELEAEVANLKALQYQSMDGETLAAMMEKLTDEDKITCSRLMQQYIVGKVKDPVTAGVTDPFKFRECLRILKEMIMKKYAGGQNNGTGVSLSEAVKSRPISNTSGISTATSGFDETMPGQAEKEPSNKIRFAGPFSSPAVSKIQRAVSDDQLARPATAYERPTDMDYIDIYRDPVMNNLVKPTPSASSPRNSDTIDSKPRKTPEPYKSPFERKKEKEIKKLNKKVEKTFEDQLEQQHHLIEFQASIKEQQLELIEKELSNKLEATRTQVTNQQSYLIQLKQSRADPELLAQEKLVERQLRKREAKLDSRLKIIRQQKSEIQEAYKSQKEALHNSARTESPRRVGSSLEEKFQQYVKRDGKLNSRQVLDMLSQQDKDQEKLQSKIEKSRVLSLSKQLEIKEVSTRQKLQEFKERLKQAKLGNYSFDSSDSISSPDKTGQSVDTNSFLGSVNDRPTTNMSSYSDSQDTSVSYQESRDSSTPTVLKPKMRYAFGELLPPTPEVPEHESPRQREFSPISSHPAVPKINILDLENDASMSESINDRHKPNHMRDGSVSPRDVQKTPRNPRKNIFILNPERSPERHNKSGGKSTDKWESAYRYKSPERSMNFDNMSGIQGRATFQFSDFDSIASSTDPLAQYSGQFITSSPFQKTASHPSNSSAKYQNNHHKSPSNDNTYTHQQRSRDQDSVITNTSKESSRSGRSPERNGKKYRTQYYKALRKAQKHGKRANFSKFDLDRLDMGSSSSKRSQAEDYDRSFEKYTPSEYVQNTNTSFDARKMGLSSKSFDSTLASMLGKEALNAQYTSDIYNQFANTNSPRGQHQSRSPERRRDKVNSQSKSPARSRGRSRNESPDSRDRKSVSPTKSRAQNSRSSNSPSRSSGWSRSKDASPSRNNNNKTASGKERGRKNDRNKERRETSPSRNSWGPEAKNKSISESLEKFLTELPPSTSKLRHSGIRSLDDSDIPTPRPAARKDFRVQAAENKPKLVEFQECLEEYHPKIKALPDQDRENKFMSVAREQKDRVTRIRKARHAAEVIQRAWKRYKTRKR</sequence>
<feature type="region of interest" description="Disordered" evidence="10">
    <location>
        <begin position="1228"/>
        <end position="1391"/>
    </location>
</feature>